<dbReference type="KEGG" id="dni:HX89_11880"/>
<reference evidence="2 3" key="1">
    <citation type="submission" date="2014-07" db="EMBL/GenBank/DDBJ databases">
        <title>Genome Sequencing of Dermacoccus nishinomiyaensis.</title>
        <authorList>
            <person name="Hong K.W."/>
            <person name="Chan K.G."/>
        </authorList>
    </citation>
    <scope>NUCLEOTIDE SEQUENCE [LARGE SCALE GENOMIC DNA]</scope>
    <source>
        <strain evidence="2 3">M25</strain>
    </source>
</reference>
<feature type="transmembrane region" description="Helical" evidence="1">
    <location>
        <begin position="78"/>
        <end position="94"/>
    </location>
</feature>
<organism evidence="2 3">
    <name type="scientific">Dermacoccus nishinomiyaensis</name>
    <dbReference type="NCBI Taxonomy" id="1274"/>
    <lineage>
        <taxon>Bacteria</taxon>
        <taxon>Bacillati</taxon>
        <taxon>Actinomycetota</taxon>
        <taxon>Actinomycetes</taxon>
        <taxon>Micrococcales</taxon>
        <taxon>Dermacoccaceae</taxon>
        <taxon>Dermacoccus</taxon>
    </lineage>
</organism>
<gene>
    <name evidence="2" type="ORF">HX89_11880</name>
</gene>
<dbReference type="EMBL" id="CP008889">
    <property type="protein sequence ID" value="AIF41516.1"/>
    <property type="molecule type" value="Genomic_DNA"/>
</dbReference>
<keyword evidence="1" id="KW-1133">Transmembrane helix</keyword>
<evidence type="ECO:0000256" key="1">
    <source>
        <dbReference type="SAM" id="Phobius"/>
    </source>
</evidence>
<evidence type="ECO:0000313" key="3">
    <source>
        <dbReference type="Proteomes" id="UP000027986"/>
    </source>
</evidence>
<feature type="transmembrane region" description="Helical" evidence="1">
    <location>
        <begin position="219"/>
        <end position="239"/>
    </location>
</feature>
<dbReference type="eggNOG" id="ENOG5033P26">
    <property type="taxonomic scope" value="Bacteria"/>
</dbReference>
<feature type="transmembrane region" description="Helical" evidence="1">
    <location>
        <begin position="139"/>
        <end position="158"/>
    </location>
</feature>
<name>A0A075JH27_9MICO</name>
<protein>
    <submittedName>
        <fullName evidence="2">Uncharacterized protein</fullName>
    </submittedName>
</protein>
<dbReference type="Proteomes" id="UP000027986">
    <property type="component" value="Chromosome"/>
</dbReference>
<keyword evidence="1" id="KW-0812">Transmembrane</keyword>
<evidence type="ECO:0000313" key="2">
    <source>
        <dbReference type="EMBL" id="AIF41516.1"/>
    </source>
</evidence>
<keyword evidence="3" id="KW-1185">Reference proteome</keyword>
<keyword evidence="1" id="KW-0472">Membrane</keyword>
<dbReference type="AlphaFoldDB" id="A0A075JH27"/>
<dbReference type="HOGENOM" id="CLU_1145720_0_0_11"/>
<feature type="transmembrane region" description="Helical" evidence="1">
    <location>
        <begin position="170"/>
        <end position="199"/>
    </location>
</feature>
<sequence>MRASGACAGAVASAAICAASFTPVTLIALVFVVLGCGLACGWPRLVDLPSPRGTSSVLVGTAAALAVTMLASDVGDRTRWAGAVLCVGLIASFLHQLLRQDGRPRLVMTLAGTALGLGVLGAGAYFIDAADSSQTRHLMLATGLATLVGSVLDGVAGATSRRLELGAAQCMLGAIAGCGAVIAGASVSSAALAGGAAGLLSWACLRTTVTLATSAHTRAQIAAGCACVLVCGLVPVAVARLV</sequence>
<proteinExistence type="predicted"/>
<feature type="transmembrane region" description="Helical" evidence="1">
    <location>
        <begin position="24"/>
        <end position="42"/>
    </location>
</feature>
<feature type="transmembrane region" description="Helical" evidence="1">
    <location>
        <begin position="106"/>
        <end position="127"/>
    </location>
</feature>
<accession>A0A075JH27</accession>